<accession>A0A8T1HD42</accession>
<evidence type="ECO:0000313" key="3">
    <source>
        <dbReference type="EMBL" id="KAG3210140.1"/>
    </source>
</evidence>
<feature type="domain" description="[F-actin]-monooxygenase MICAL1-3-like Rossman" evidence="2">
    <location>
        <begin position="243"/>
        <end position="331"/>
    </location>
</feature>
<name>A0A8T1HD42_9STRA</name>
<feature type="non-terminal residue" evidence="3">
    <location>
        <position position="444"/>
    </location>
</feature>
<evidence type="ECO:0000259" key="2">
    <source>
        <dbReference type="Pfam" id="PF25413"/>
    </source>
</evidence>
<organism evidence="3 4">
    <name type="scientific">Phytophthora cactorum</name>
    <dbReference type="NCBI Taxonomy" id="29920"/>
    <lineage>
        <taxon>Eukaryota</taxon>
        <taxon>Sar</taxon>
        <taxon>Stramenopiles</taxon>
        <taxon>Oomycota</taxon>
        <taxon>Peronosporomycetes</taxon>
        <taxon>Peronosporales</taxon>
        <taxon>Peronosporaceae</taxon>
        <taxon>Phytophthora</taxon>
    </lineage>
</organism>
<protein>
    <recommendedName>
        <fullName evidence="5">FAD-binding domain-containing protein</fullName>
    </recommendedName>
</protein>
<dbReference type="AlphaFoldDB" id="A0A8T1HD42"/>
<evidence type="ECO:0000313" key="4">
    <source>
        <dbReference type="Proteomes" id="UP000760860"/>
    </source>
</evidence>
<evidence type="ECO:0000259" key="1">
    <source>
        <dbReference type="Pfam" id="PF01494"/>
    </source>
</evidence>
<dbReference type="Pfam" id="PF01494">
    <property type="entry name" value="FAD_binding_3"/>
    <property type="match status" value="1"/>
</dbReference>
<dbReference type="Proteomes" id="UP000760860">
    <property type="component" value="Unassembled WGS sequence"/>
</dbReference>
<dbReference type="PANTHER" id="PTHR42841">
    <property type="entry name" value="AMINE OXIDASE"/>
    <property type="match status" value="1"/>
</dbReference>
<reference evidence="3" key="1">
    <citation type="submission" date="2018-05" db="EMBL/GenBank/DDBJ databases">
        <title>Effector identification in a new, highly contiguous assembly of the strawberry crown rot pathogen Phytophthora cactorum.</title>
        <authorList>
            <person name="Armitage A.D."/>
            <person name="Nellist C.F."/>
            <person name="Bates H."/>
            <person name="Vickerstaff R.J."/>
            <person name="Harrison R.J."/>
        </authorList>
    </citation>
    <scope>NUCLEOTIDE SEQUENCE</scope>
    <source>
        <strain evidence="3">P421</strain>
    </source>
</reference>
<sequence length="444" mass="49840">DSSDSLDTYSVVDIPSSHPRADVAATVRDSFKAFASGQDLRDTLRAFNNLVADCGLDGVKLQEPWHVYYHIRGAMYSKLSFRHKQLFKLLDVRFSLDVFKRRPCVNKRMCIVGAGPAGLRAAIELALLGGKVSVLEKRTKFSRENILHLWPWVVQDLASLGAKVVLLKVALLVGVKVCSATGFKAIVSPSPEENGGNLFYSIKTEPQIPIAEYTAVLGATGTNDVIAEPAGITRFVFSRNESLGIVCYFPNLETTDEMKTKEFSWTTRFGHHMLDKMRDVGIDLVNIVYFRGDMHYLVMTPKRQNLLIHGVVKQNYADSKDLKDGLQRVNLIDFSQLTRADKPASIMASYGKNLYVGLVGDSLLEPVWHEGVGTCRGFLSALDSAWMIARIGRKTDEQLLADRQIAYQVVQRLSGHHRDEMQKNVRKYTVDPRTRYRVDFPHVC</sequence>
<dbReference type="VEuPathDB" id="FungiDB:PC110_g19125"/>
<feature type="domain" description="FAD-binding" evidence="1">
    <location>
        <begin position="110"/>
        <end position="143"/>
    </location>
</feature>
<dbReference type="GO" id="GO:0071949">
    <property type="term" value="F:FAD binding"/>
    <property type="evidence" value="ECO:0007669"/>
    <property type="project" value="InterPro"/>
</dbReference>
<dbReference type="Gene3D" id="3.50.50.60">
    <property type="entry name" value="FAD/NAD(P)-binding domain"/>
    <property type="match status" value="2"/>
</dbReference>
<proteinExistence type="predicted"/>
<comment type="caution">
    <text evidence="3">The sequence shown here is derived from an EMBL/GenBank/DDBJ whole genome shotgun (WGS) entry which is preliminary data.</text>
</comment>
<evidence type="ECO:0008006" key="5">
    <source>
        <dbReference type="Google" id="ProtNLM"/>
    </source>
</evidence>
<dbReference type="SUPFAM" id="SSF51905">
    <property type="entry name" value="FAD/NAD(P)-binding domain"/>
    <property type="match status" value="1"/>
</dbReference>
<dbReference type="InterPro" id="IPR002938">
    <property type="entry name" value="FAD-bd"/>
</dbReference>
<dbReference type="InterPro" id="IPR036188">
    <property type="entry name" value="FAD/NAD-bd_sf"/>
</dbReference>
<gene>
    <name evidence="3" type="ORF">PC129_g18858</name>
</gene>
<dbReference type="InterPro" id="IPR057494">
    <property type="entry name" value="Rossman_Mical"/>
</dbReference>
<dbReference type="Pfam" id="PF25413">
    <property type="entry name" value="Rossman_Mical"/>
    <property type="match status" value="1"/>
</dbReference>
<dbReference type="EMBL" id="RCMV01001141">
    <property type="protein sequence ID" value="KAG3210140.1"/>
    <property type="molecule type" value="Genomic_DNA"/>
</dbReference>